<reference evidence="2" key="1">
    <citation type="journal article" date="2011" name="Proc. Natl. Acad. Sci. U.S.A.">
        <title>Obligate biotrophy features unraveled by the genomic analysis of rust fungi.</title>
        <authorList>
            <person name="Duplessis S."/>
            <person name="Cuomo C.A."/>
            <person name="Lin Y.-C."/>
            <person name="Aerts A."/>
            <person name="Tisserant E."/>
            <person name="Veneault-Fourrey C."/>
            <person name="Joly D.L."/>
            <person name="Hacquard S."/>
            <person name="Amselem J."/>
            <person name="Cantarel B.L."/>
            <person name="Chiu R."/>
            <person name="Coutinho P.M."/>
            <person name="Feau N."/>
            <person name="Field M."/>
            <person name="Frey P."/>
            <person name="Gelhaye E."/>
            <person name="Goldberg J."/>
            <person name="Grabherr M.G."/>
            <person name="Kodira C.D."/>
            <person name="Kohler A."/>
            <person name="Kuees U."/>
            <person name="Lindquist E.A."/>
            <person name="Lucas S.M."/>
            <person name="Mago R."/>
            <person name="Mauceli E."/>
            <person name="Morin E."/>
            <person name="Murat C."/>
            <person name="Pangilinan J.L."/>
            <person name="Park R."/>
            <person name="Pearson M."/>
            <person name="Quesneville H."/>
            <person name="Rouhier N."/>
            <person name="Sakthikumar S."/>
            <person name="Salamov A.A."/>
            <person name="Schmutz J."/>
            <person name="Selles B."/>
            <person name="Shapiro H."/>
            <person name="Tanguay P."/>
            <person name="Tuskan G.A."/>
            <person name="Henrissat B."/>
            <person name="Van de Peer Y."/>
            <person name="Rouze P."/>
            <person name="Ellis J.G."/>
            <person name="Dodds P.N."/>
            <person name="Schein J.E."/>
            <person name="Zhong S."/>
            <person name="Hamelin R.C."/>
            <person name="Grigoriev I.V."/>
            <person name="Szabo L.J."/>
            <person name="Martin F."/>
        </authorList>
    </citation>
    <scope>NUCLEOTIDE SEQUENCE [LARGE SCALE GENOMIC DNA]</scope>
    <source>
        <strain evidence="2">98AG31 / pathotype 3-4-7</strain>
    </source>
</reference>
<dbReference type="Proteomes" id="UP000001072">
    <property type="component" value="Unassembled WGS sequence"/>
</dbReference>
<gene>
    <name evidence="1" type="ORF">MELLADRAFT_67125</name>
</gene>
<protein>
    <recommendedName>
        <fullName evidence="3">F-box domain-containing protein</fullName>
    </recommendedName>
</protein>
<dbReference type="HOGENOM" id="CLU_032925_2_0_1"/>
<evidence type="ECO:0008006" key="3">
    <source>
        <dbReference type="Google" id="ProtNLM"/>
    </source>
</evidence>
<dbReference type="InParanoid" id="F4S1V9"/>
<name>F4S1V9_MELLP</name>
<keyword evidence="2" id="KW-1185">Reference proteome</keyword>
<dbReference type="RefSeq" id="XP_007415473.1">
    <property type="nucleotide sequence ID" value="XM_007415411.1"/>
</dbReference>
<organism evidence="2">
    <name type="scientific">Melampsora larici-populina (strain 98AG31 / pathotype 3-4-7)</name>
    <name type="common">Poplar leaf rust fungus</name>
    <dbReference type="NCBI Taxonomy" id="747676"/>
    <lineage>
        <taxon>Eukaryota</taxon>
        <taxon>Fungi</taxon>
        <taxon>Dikarya</taxon>
        <taxon>Basidiomycota</taxon>
        <taxon>Pucciniomycotina</taxon>
        <taxon>Pucciniomycetes</taxon>
        <taxon>Pucciniales</taxon>
        <taxon>Melampsoraceae</taxon>
        <taxon>Melampsora</taxon>
    </lineage>
</organism>
<evidence type="ECO:0000313" key="2">
    <source>
        <dbReference type="Proteomes" id="UP000001072"/>
    </source>
</evidence>
<proteinExistence type="predicted"/>
<evidence type="ECO:0000313" key="1">
    <source>
        <dbReference type="EMBL" id="EGG01372.1"/>
    </source>
</evidence>
<sequence length="396" mass="44934">MSNAPQQFSPSVRVKQLCPSSFLSTQTLTISQNAYNMSDQSSQPSIQSLPKELLTYVIELLVAQTEGPSDDAEWTSTISTQFISLSTIKELLHLRYVCKDWCETVTPVLLHSICVRSPTTLESILQNWRNLMIGPNLSPVKRLAFENLFEPKASRGEDMSEILDYPTISIHQATRLIEFLGRNLMELKFGDSYSMGFPPDMIKAIEQIKGLKTLTVEWLHRQPIEFDDGLESLPYLLNATPNLEALALRVGHLDVLTLQPQALSNLKYFLFTQLGTSTDALAHICKHIKNTVKVIEYDSTGHEADLESLYEPLKDTLEGLFTNRTPCDLPAPILDWNFPKLRVVRSLYWKANPDTPTPLWLQLPIFKNVRTLVTVYGSAQKNWANMLRSVAYDYRP</sequence>
<dbReference type="GeneID" id="18930771"/>
<dbReference type="OrthoDB" id="2505334at2759"/>
<dbReference type="EMBL" id="GL883139">
    <property type="protein sequence ID" value="EGG01372.1"/>
    <property type="molecule type" value="Genomic_DNA"/>
</dbReference>
<dbReference type="KEGG" id="mlr:MELLADRAFT_67125"/>
<dbReference type="AlphaFoldDB" id="F4S1V9"/>
<dbReference type="VEuPathDB" id="FungiDB:MELLADRAFT_67125"/>
<accession>F4S1V9</accession>